<keyword evidence="1" id="KW-1133">Transmembrane helix</keyword>
<evidence type="ECO:0000256" key="1">
    <source>
        <dbReference type="SAM" id="Phobius"/>
    </source>
</evidence>
<reference evidence="2 3" key="2">
    <citation type="submission" date="2018-11" db="EMBL/GenBank/DDBJ databases">
        <authorList>
            <consortium name="Pathogen Informatics"/>
        </authorList>
    </citation>
    <scope>NUCLEOTIDE SEQUENCE [LARGE SCALE GENOMIC DNA]</scope>
    <source>
        <strain evidence="2">Dakar</strain>
        <strain evidence="3">Dakar, Senegal</strain>
    </source>
</reference>
<reference evidence="4" key="1">
    <citation type="submission" date="2016-06" db="UniProtKB">
        <authorList>
            <consortium name="WormBaseParasite"/>
        </authorList>
    </citation>
    <scope>IDENTIFICATION</scope>
</reference>
<dbReference type="WBParaSite" id="SCUD_0002155201-mRNA-1">
    <property type="protein sequence ID" value="SCUD_0002155201-mRNA-1"/>
    <property type="gene ID" value="SCUD_0002155201"/>
</dbReference>
<dbReference type="AlphaFoldDB" id="A0A183L2J6"/>
<keyword evidence="1" id="KW-0472">Membrane</keyword>
<name>A0A183L2J6_9TREM</name>
<dbReference type="SUPFAM" id="SSF50447">
    <property type="entry name" value="Translation proteins"/>
    <property type="match status" value="1"/>
</dbReference>
<evidence type="ECO:0000313" key="4">
    <source>
        <dbReference type="WBParaSite" id="SCUD_0002155201-mRNA-1"/>
    </source>
</evidence>
<dbReference type="EMBL" id="UZAK01046785">
    <property type="protein sequence ID" value="VDP75756.1"/>
    <property type="molecule type" value="Genomic_DNA"/>
</dbReference>
<protein>
    <submittedName>
        <fullName evidence="4">50S ribosomal protein L3</fullName>
    </submittedName>
</protein>
<proteinExistence type="predicted"/>
<keyword evidence="1" id="KW-0812">Transmembrane</keyword>
<accession>A0A183L2J6</accession>
<organism evidence="4">
    <name type="scientific">Schistosoma curassoni</name>
    <dbReference type="NCBI Taxonomy" id="6186"/>
    <lineage>
        <taxon>Eukaryota</taxon>
        <taxon>Metazoa</taxon>
        <taxon>Spiralia</taxon>
        <taxon>Lophotrochozoa</taxon>
        <taxon>Platyhelminthes</taxon>
        <taxon>Trematoda</taxon>
        <taxon>Digenea</taxon>
        <taxon>Strigeidida</taxon>
        <taxon>Schistosomatoidea</taxon>
        <taxon>Schistosomatidae</taxon>
        <taxon>Schistosoma</taxon>
    </lineage>
</organism>
<keyword evidence="3" id="KW-1185">Reference proteome</keyword>
<evidence type="ECO:0000313" key="3">
    <source>
        <dbReference type="Proteomes" id="UP000279833"/>
    </source>
</evidence>
<evidence type="ECO:0000313" key="2">
    <source>
        <dbReference type="EMBL" id="VDP75756.1"/>
    </source>
</evidence>
<sequence>MKGGPAAHGSTKFHRRMGSNAGIEGVIPRGKRMAGVMGNRFRSLRGVMVSQVLFFFSKTIYRIFYIFVS</sequence>
<feature type="transmembrane region" description="Helical" evidence="1">
    <location>
        <begin position="47"/>
        <end position="68"/>
    </location>
</feature>
<gene>
    <name evidence="2" type="ORF">SCUD_LOCUS21550</name>
</gene>
<dbReference type="InterPro" id="IPR009000">
    <property type="entry name" value="Transl_B-barrel_sf"/>
</dbReference>
<dbReference type="Proteomes" id="UP000279833">
    <property type="component" value="Unassembled WGS sequence"/>
</dbReference>
<dbReference type="STRING" id="6186.A0A183L2J6"/>